<proteinExistence type="predicted"/>
<feature type="compositionally biased region" description="Acidic residues" evidence="3">
    <location>
        <begin position="329"/>
        <end position="348"/>
    </location>
</feature>
<dbReference type="EMBL" id="VSWC01000105">
    <property type="protein sequence ID" value="KAA1087687.1"/>
    <property type="molecule type" value="Genomic_DNA"/>
</dbReference>
<evidence type="ECO:0000313" key="5">
    <source>
        <dbReference type="EMBL" id="KAA1087687.1"/>
    </source>
</evidence>
<accession>A0A5B0NEL4</accession>
<dbReference type="PROSITE" id="PS50158">
    <property type="entry name" value="ZF_CCHC"/>
    <property type="match status" value="1"/>
</dbReference>
<protein>
    <recommendedName>
        <fullName evidence="4">CCHC-type domain-containing protein</fullName>
    </recommendedName>
</protein>
<dbReference type="Pfam" id="PF14223">
    <property type="entry name" value="Retrotran_gag_2"/>
    <property type="match status" value="1"/>
</dbReference>
<feature type="domain" description="CCHC-type" evidence="4">
    <location>
        <begin position="283"/>
        <end position="298"/>
    </location>
</feature>
<keyword evidence="2" id="KW-0862">Zinc</keyword>
<feature type="region of interest" description="Disordered" evidence="3">
    <location>
        <begin position="290"/>
        <end position="348"/>
    </location>
</feature>
<keyword evidence="1" id="KW-0507">mRNA processing</keyword>
<dbReference type="SUPFAM" id="SSF57756">
    <property type="entry name" value="Retrovirus zinc finger-like domains"/>
    <property type="match status" value="1"/>
</dbReference>
<name>A0A5B0NEL4_PUCGR</name>
<dbReference type="OrthoDB" id="2500181at2759"/>
<organism evidence="5 6">
    <name type="scientific">Puccinia graminis f. sp. tritici</name>
    <dbReference type="NCBI Taxonomy" id="56615"/>
    <lineage>
        <taxon>Eukaryota</taxon>
        <taxon>Fungi</taxon>
        <taxon>Dikarya</taxon>
        <taxon>Basidiomycota</taxon>
        <taxon>Pucciniomycotina</taxon>
        <taxon>Pucciniomycetes</taxon>
        <taxon>Pucciniales</taxon>
        <taxon>Pucciniaceae</taxon>
        <taxon>Puccinia</taxon>
    </lineage>
</organism>
<evidence type="ECO:0000256" key="3">
    <source>
        <dbReference type="SAM" id="MobiDB-lite"/>
    </source>
</evidence>
<dbReference type="Gene3D" id="4.10.60.10">
    <property type="entry name" value="Zinc finger, CCHC-type"/>
    <property type="match status" value="1"/>
</dbReference>
<keyword evidence="6" id="KW-1185">Reference proteome</keyword>
<dbReference type="GO" id="GO:0006397">
    <property type="term" value="P:mRNA processing"/>
    <property type="evidence" value="ECO:0007669"/>
    <property type="project" value="UniProtKB-KW"/>
</dbReference>
<evidence type="ECO:0000256" key="1">
    <source>
        <dbReference type="ARBA" id="ARBA00022664"/>
    </source>
</evidence>
<comment type="caution">
    <text evidence="5">The sequence shown here is derived from an EMBL/GenBank/DDBJ whole genome shotgun (WGS) entry which is preliminary data.</text>
</comment>
<sequence length="348" mass="38860">MIPCRSSSTYFQSDSQIVYRRFKLGYTNFQFLSLTDHLVSASILDLLDMPYRLTQNPSPLIPSVPQLDGNSVVFPAWRSRIEDVLAIQGVLDIVQGKVPRPKAEATDAKPLVRTEKGYNPEEFRTDWDTLSDVARSTIKLTLSVDLSIRYRDIKPASKLYDQICEAYEKNTRARRLMLEDAFWTAKHDPNVPIAKWIAPVRMAASDLTSVKLTPHNQQVCDRLLRGLDDSWKPIRDHLVYSPNEVLLDGTIGALESHEVSTQVSTDHYDASASMTKAKPKLGCWNCGQKGHHSSKCPNPSIKKKSGTQSSSTEARAGAVSFATLGNYSEGEEDDDDSYDDDGCDVVWG</sequence>
<dbReference type="GO" id="GO:0008270">
    <property type="term" value="F:zinc ion binding"/>
    <property type="evidence" value="ECO:0007669"/>
    <property type="project" value="UniProtKB-KW"/>
</dbReference>
<dbReference type="InterPro" id="IPR001878">
    <property type="entry name" value="Znf_CCHC"/>
</dbReference>
<reference evidence="5 6" key="1">
    <citation type="submission" date="2019-05" db="EMBL/GenBank/DDBJ databases">
        <title>Emergence of the Ug99 lineage of the wheat stem rust pathogen through somatic hybridization.</title>
        <authorList>
            <person name="Li F."/>
            <person name="Upadhyaya N.M."/>
            <person name="Sperschneider J."/>
            <person name="Matny O."/>
            <person name="Nguyen-Phuc H."/>
            <person name="Mago R."/>
            <person name="Raley C."/>
            <person name="Miller M.E."/>
            <person name="Silverstein K.A.T."/>
            <person name="Henningsen E."/>
            <person name="Hirsch C.D."/>
            <person name="Visser B."/>
            <person name="Pretorius Z.A."/>
            <person name="Steffenson B.J."/>
            <person name="Schwessinger B."/>
            <person name="Dodds P.N."/>
            <person name="Figueroa M."/>
        </authorList>
    </citation>
    <scope>NUCLEOTIDE SEQUENCE [LARGE SCALE GENOMIC DNA]</scope>
    <source>
        <strain evidence="5">21-0</strain>
    </source>
</reference>
<evidence type="ECO:0000256" key="2">
    <source>
        <dbReference type="PROSITE-ProRule" id="PRU00047"/>
    </source>
</evidence>
<dbReference type="InterPro" id="IPR036875">
    <property type="entry name" value="Znf_CCHC_sf"/>
</dbReference>
<keyword evidence="2" id="KW-0479">Metal-binding</keyword>
<dbReference type="Proteomes" id="UP000324748">
    <property type="component" value="Unassembled WGS sequence"/>
</dbReference>
<dbReference type="Pfam" id="PF00098">
    <property type="entry name" value="zf-CCHC"/>
    <property type="match status" value="1"/>
</dbReference>
<dbReference type="SMART" id="SM00343">
    <property type="entry name" value="ZnF_C2HC"/>
    <property type="match status" value="1"/>
</dbReference>
<dbReference type="AlphaFoldDB" id="A0A5B0NEL4"/>
<keyword evidence="2" id="KW-0863">Zinc-finger</keyword>
<gene>
    <name evidence="5" type="ORF">PGT21_035713</name>
</gene>
<evidence type="ECO:0000259" key="4">
    <source>
        <dbReference type="PROSITE" id="PS50158"/>
    </source>
</evidence>
<evidence type="ECO:0000313" key="6">
    <source>
        <dbReference type="Proteomes" id="UP000324748"/>
    </source>
</evidence>
<dbReference type="GO" id="GO:0003676">
    <property type="term" value="F:nucleic acid binding"/>
    <property type="evidence" value="ECO:0007669"/>
    <property type="project" value="InterPro"/>
</dbReference>